<evidence type="ECO:0000313" key="2">
    <source>
        <dbReference type="Proteomes" id="UP000228952"/>
    </source>
</evidence>
<protein>
    <submittedName>
        <fullName evidence="1">Uncharacterized protein</fullName>
    </submittedName>
</protein>
<evidence type="ECO:0000313" key="1">
    <source>
        <dbReference type="EMBL" id="PJA14345.1"/>
    </source>
</evidence>
<dbReference type="Proteomes" id="UP000228952">
    <property type="component" value="Unassembled WGS sequence"/>
</dbReference>
<reference evidence="2" key="1">
    <citation type="submission" date="2017-09" db="EMBL/GenBank/DDBJ databases">
        <title>Depth-based differentiation of microbial function through sediment-hosted aquifers and enrichment of novel symbionts in the deep terrestrial subsurface.</title>
        <authorList>
            <person name="Probst A.J."/>
            <person name="Ladd B."/>
            <person name="Jarett J.K."/>
            <person name="Geller-Mcgrath D.E."/>
            <person name="Sieber C.M.K."/>
            <person name="Emerson J.B."/>
            <person name="Anantharaman K."/>
            <person name="Thomas B.C."/>
            <person name="Malmstrom R."/>
            <person name="Stieglmeier M."/>
            <person name="Klingl A."/>
            <person name="Woyke T."/>
            <person name="Ryan C.M."/>
            <person name="Banfield J.F."/>
        </authorList>
    </citation>
    <scope>NUCLEOTIDE SEQUENCE [LARGE SCALE GENOMIC DNA]</scope>
</reference>
<proteinExistence type="predicted"/>
<gene>
    <name evidence="1" type="ORF">COX64_02265</name>
</gene>
<name>A0A2M7W261_9BACT</name>
<accession>A0A2M7W261</accession>
<comment type="caution">
    <text evidence="1">The sequence shown here is derived from an EMBL/GenBank/DDBJ whole genome shotgun (WGS) entry which is preliminary data.</text>
</comment>
<sequence length="257" mass="27254">MKVVGVILVVLLLLCGIVAGLGWYGYSKAKSGDLSFLSKLGFLNKGTSTDLEITFTEKEAQDFMETIETGAKVLTADSPECKSMSCVPGTPIYVGTQTVSTTLSNSQGTALINEWIRFAPNAPFTSGQMRVNADGTVDFAGIVDMNQVQKFGTATNVPAATMNIITKYVGSLGGTFPLKASGTLTVKNNAVNANFSSVSVGIIPVPGTLMSRYKGEVNSFLEDRLAVVKGLSIEELSFGDGKTTFKGTVPKQIYFVK</sequence>
<dbReference type="AlphaFoldDB" id="A0A2M7W261"/>
<organism evidence="1 2">
    <name type="scientific">Candidatus Dojkabacteria bacterium CG_4_10_14_0_2_um_filter_Dojkabacteria_WS6_41_15</name>
    <dbReference type="NCBI Taxonomy" id="2014249"/>
    <lineage>
        <taxon>Bacteria</taxon>
        <taxon>Candidatus Dojkabacteria</taxon>
    </lineage>
</organism>
<dbReference type="EMBL" id="PFQB01000054">
    <property type="protein sequence ID" value="PJA14345.1"/>
    <property type="molecule type" value="Genomic_DNA"/>
</dbReference>